<dbReference type="InterPro" id="IPR005676">
    <property type="entry name" value="Asp_semi-ald_DH_pep-lack"/>
</dbReference>
<dbReference type="FunFam" id="3.30.360.10:FF:000016">
    <property type="entry name" value="Probable aspartate-semialdehyde dehydrogenase"/>
    <property type="match status" value="1"/>
</dbReference>
<keyword evidence="2" id="KW-0028">Amino-acid biosynthesis</keyword>
<reference evidence="9" key="1">
    <citation type="journal article" date="2020" name="mSystems">
        <title>Genome- and Community-Level Interaction Insights into Carbon Utilization and Element Cycling Functions of Hydrothermarchaeota in Hydrothermal Sediment.</title>
        <authorList>
            <person name="Zhou Z."/>
            <person name="Liu Y."/>
            <person name="Xu W."/>
            <person name="Pan J."/>
            <person name="Luo Z.H."/>
            <person name="Li M."/>
        </authorList>
    </citation>
    <scope>NUCLEOTIDE SEQUENCE [LARGE SCALE GENOMIC DNA]</scope>
    <source>
        <strain evidence="9">HyVt-76</strain>
    </source>
</reference>
<evidence type="ECO:0000256" key="5">
    <source>
        <dbReference type="ARBA" id="ARBA00023002"/>
    </source>
</evidence>
<keyword evidence="5 9" id="KW-0560">Oxidoreductase</keyword>
<comment type="similarity">
    <text evidence="1">Belongs to the aspartate-semialdehyde dehydrogenase family.</text>
</comment>
<protein>
    <submittedName>
        <fullName evidence="9">Aspartate-semialdehyde dehydrogenase</fullName>
        <ecNumber evidence="9">1.2.1.11</ecNumber>
    </submittedName>
</protein>
<evidence type="ECO:0000313" key="9">
    <source>
        <dbReference type="EMBL" id="HHE54940.1"/>
    </source>
</evidence>
<dbReference type="Gene3D" id="3.40.50.720">
    <property type="entry name" value="NAD(P)-binding Rossmann-like Domain"/>
    <property type="match status" value="1"/>
</dbReference>
<keyword evidence="3" id="KW-0791">Threonine biosynthesis</keyword>
<dbReference type="PANTHER" id="PTHR46718">
    <property type="entry name" value="ASPARTATE-SEMIALDEHYDE DEHYDROGENASE"/>
    <property type="match status" value="1"/>
</dbReference>
<dbReference type="SUPFAM" id="SSF55347">
    <property type="entry name" value="Glyceraldehyde-3-phosphate dehydrogenase-like, C-terminal domain"/>
    <property type="match status" value="1"/>
</dbReference>
<dbReference type="SMART" id="SM00859">
    <property type="entry name" value="Semialdhyde_dh"/>
    <property type="match status" value="1"/>
</dbReference>
<accession>A0A7V5LJF4</accession>
<evidence type="ECO:0000256" key="2">
    <source>
        <dbReference type="ARBA" id="ARBA00022605"/>
    </source>
</evidence>
<feature type="active site" description="Acyl-thioester intermediate" evidence="7">
    <location>
        <position position="149"/>
    </location>
</feature>
<dbReference type="AlphaFoldDB" id="A0A7V5LJF4"/>
<dbReference type="Pfam" id="PF01118">
    <property type="entry name" value="Semialdhyde_dh"/>
    <property type="match status" value="1"/>
</dbReference>
<dbReference type="NCBIfam" id="NF006416">
    <property type="entry name" value="PRK08664.1"/>
    <property type="match status" value="1"/>
</dbReference>
<dbReference type="InterPro" id="IPR000534">
    <property type="entry name" value="Semialdehyde_DH_NAD-bd"/>
</dbReference>
<keyword evidence="4" id="KW-0521">NADP</keyword>
<dbReference type="PANTHER" id="PTHR46718:SF1">
    <property type="entry name" value="ASPARTATE-SEMIALDEHYDE DEHYDROGENASE"/>
    <property type="match status" value="1"/>
</dbReference>
<dbReference type="InterPro" id="IPR036291">
    <property type="entry name" value="NAD(P)-bd_dom_sf"/>
</dbReference>
<evidence type="ECO:0000256" key="4">
    <source>
        <dbReference type="ARBA" id="ARBA00022857"/>
    </source>
</evidence>
<gene>
    <name evidence="9" type="primary">asd</name>
    <name evidence="9" type="ORF">ENL21_04105</name>
</gene>
<dbReference type="GO" id="GO:0004073">
    <property type="term" value="F:aspartate-semialdehyde dehydrogenase activity"/>
    <property type="evidence" value="ECO:0007669"/>
    <property type="project" value="UniProtKB-EC"/>
</dbReference>
<evidence type="ECO:0000256" key="6">
    <source>
        <dbReference type="ARBA" id="ARBA00023167"/>
    </source>
</evidence>
<organism evidence="9">
    <name type="scientific">Caldithrix abyssi</name>
    <dbReference type="NCBI Taxonomy" id="187145"/>
    <lineage>
        <taxon>Bacteria</taxon>
        <taxon>Pseudomonadati</taxon>
        <taxon>Calditrichota</taxon>
        <taxon>Calditrichia</taxon>
        <taxon>Calditrichales</taxon>
        <taxon>Calditrichaceae</taxon>
        <taxon>Caldithrix</taxon>
    </lineage>
</organism>
<dbReference type="Pfam" id="PF02774">
    <property type="entry name" value="Semialdhyde_dhC"/>
    <property type="match status" value="1"/>
</dbReference>
<dbReference type="SUPFAM" id="SSF51735">
    <property type="entry name" value="NAD(P)-binding Rossmann-fold domains"/>
    <property type="match status" value="1"/>
</dbReference>
<evidence type="ECO:0000259" key="8">
    <source>
        <dbReference type="SMART" id="SM00859"/>
    </source>
</evidence>
<dbReference type="GO" id="GO:0050661">
    <property type="term" value="F:NADP binding"/>
    <property type="evidence" value="ECO:0007669"/>
    <property type="project" value="InterPro"/>
</dbReference>
<dbReference type="EC" id="1.2.1.11" evidence="9"/>
<dbReference type="GO" id="GO:0046983">
    <property type="term" value="F:protein dimerization activity"/>
    <property type="evidence" value="ECO:0007669"/>
    <property type="project" value="InterPro"/>
</dbReference>
<comment type="caution">
    <text evidence="9">The sequence shown here is derived from an EMBL/GenBank/DDBJ whole genome shotgun (WGS) entry which is preliminary data.</text>
</comment>
<proteinExistence type="inferred from homology"/>
<feature type="active site" description="Proton acceptor" evidence="7">
    <location>
        <position position="242"/>
    </location>
</feature>
<dbReference type="InterPro" id="IPR012280">
    <property type="entry name" value="Semialdhyde_DH_dimer_dom"/>
</dbReference>
<dbReference type="GO" id="GO:0009086">
    <property type="term" value="P:methionine biosynthetic process"/>
    <property type="evidence" value="ECO:0007669"/>
    <property type="project" value="UniProtKB-KW"/>
</dbReference>
<feature type="domain" description="Semialdehyde dehydrogenase NAD-binding" evidence="8">
    <location>
        <begin position="9"/>
        <end position="133"/>
    </location>
</feature>
<dbReference type="Proteomes" id="UP000886111">
    <property type="component" value="Unassembled WGS sequence"/>
</dbReference>
<sequence length="354" mass="39010">MVELKNKIPVGVLGATGSVGQKFIQLLNQHPWFSIIELVASEQSAGHSYGQVVNWLQDSPMPEEIAKKIILNSEQTLNAKILFSALDASVAEEIEQSYARAGHIVISNARNHRFHPQVPLLIPEVNAEHLDAIFSQSFGQGHIITNPNCSTTGMVLALKPLQDRFGIKKVQVVTMQALSGAGFPGVSSLQIMDNVIPFIKNEEEKMETEPRKLLGQWTGTEFREADITISASCNRVPVIDGHLESVSLEFENKPTMEEIIDAWQTFTSDIQQYGLPSAPGRAIYYFEQPHLPQPRLQRNLEGGMAVSVGRLRPCSVLHYKFHVLSHNTIRGAAGGAILNAELLVAKYGKKVGVM</sequence>
<dbReference type="PIRSF" id="PIRSF000148">
    <property type="entry name" value="ASA_dh"/>
    <property type="match status" value="1"/>
</dbReference>
<dbReference type="CDD" id="cd18130">
    <property type="entry name" value="ASADH_C_arch_fung_like"/>
    <property type="match status" value="1"/>
</dbReference>
<name>A0A7V5LJF4_CALAY</name>
<evidence type="ECO:0000256" key="7">
    <source>
        <dbReference type="PIRSR" id="PIRSR000148-1"/>
    </source>
</evidence>
<dbReference type="EMBL" id="DRTD01000305">
    <property type="protein sequence ID" value="HHE54940.1"/>
    <property type="molecule type" value="Genomic_DNA"/>
</dbReference>
<evidence type="ECO:0000256" key="3">
    <source>
        <dbReference type="ARBA" id="ARBA00022697"/>
    </source>
</evidence>
<dbReference type="GO" id="GO:0051287">
    <property type="term" value="F:NAD binding"/>
    <property type="evidence" value="ECO:0007669"/>
    <property type="project" value="InterPro"/>
</dbReference>
<dbReference type="GO" id="GO:0009088">
    <property type="term" value="P:threonine biosynthetic process"/>
    <property type="evidence" value="ECO:0007669"/>
    <property type="project" value="UniProtKB-KW"/>
</dbReference>
<dbReference type="InterPro" id="IPR051823">
    <property type="entry name" value="ASADH-related"/>
</dbReference>
<dbReference type="NCBIfam" id="TIGR00978">
    <property type="entry name" value="asd_EA"/>
    <property type="match status" value="1"/>
</dbReference>
<dbReference type="CDD" id="cd02315">
    <property type="entry name" value="ScASADH_like_N"/>
    <property type="match status" value="1"/>
</dbReference>
<evidence type="ECO:0000256" key="1">
    <source>
        <dbReference type="ARBA" id="ARBA00010584"/>
    </source>
</evidence>
<keyword evidence="6" id="KW-0486">Methionine biosynthesis</keyword>
<dbReference type="Gene3D" id="3.30.360.10">
    <property type="entry name" value="Dihydrodipicolinate Reductase, domain 2"/>
    <property type="match status" value="1"/>
</dbReference>